<gene>
    <name evidence="1" type="ORF">HZI73_05830</name>
</gene>
<evidence type="ECO:0000313" key="2">
    <source>
        <dbReference type="Proteomes" id="UP000683246"/>
    </source>
</evidence>
<dbReference type="Proteomes" id="UP000683246">
    <property type="component" value="Chromosome"/>
</dbReference>
<sequence>MNSELINVLLEIEPYHDVHGNCLEDIFATLARWKKREYIMMYANAWDFGYFPPDDKKTLLGRRISTNRDGIKYIGKKYLLNKHVGIHMIEHDIQKPEQALKRIKEANDKGLPVAIFINGFWCNWNTAFKKYDISHYCMVVEINRNEMICVDPFFNRKNVSLPLDNYMNGFGNVLVFEFLDQYHIGHWSEIVDHCVKNTLHGTDGKSDFQNIRLFAEEIMHTSSLKDEFDDCNQIEASSLLLCINSIGLARKKNARVFFHFYRQYKIEALNIFGVQLDKAYAHWISIKNLLIKYIMTQYSKKYLSKIYEQIYEVAAYEENLAHEIVQYLKTNTP</sequence>
<reference evidence="1" key="1">
    <citation type="submission" date="2020-07" db="EMBL/GenBank/DDBJ databases">
        <title>Vallitalea pronyensis genome.</title>
        <authorList>
            <person name="Postec A."/>
        </authorList>
    </citation>
    <scope>NUCLEOTIDE SEQUENCE</scope>
    <source>
        <strain evidence="1">FatNI3</strain>
    </source>
</reference>
<dbReference type="AlphaFoldDB" id="A0A8J8MHX4"/>
<accession>A0A8J8MHX4</accession>
<evidence type="ECO:0000313" key="1">
    <source>
        <dbReference type="EMBL" id="QUI21846.1"/>
    </source>
</evidence>
<protein>
    <recommendedName>
        <fullName evidence="3">Butirosin biosynthesis protein H N-terminal domain-containing protein</fullName>
    </recommendedName>
</protein>
<name>A0A8J8MHX4_9FIRM</name>
<keyword evidence="2" id="KW-1185">Reference proteome</keyword>
<dbReference type="RefSeq" id="WP_212697316.1">
    <property type="nucleotide sequence ID" value="NZ_CP058649.1"/>
</dbReference>
<evidence type="ECO:0008006" key="3">
    <source>
        <dbReference type="Google" id="ProtNLM"/>
    </source>
</evidence>
<organism evidence="1 2">
    <name type="scientific">Vallitalea pronyensis</name>
    <dbReference type="NCBI Taxonomy" id="1348613"/>
    <lineage>
        <taxon>Bacteria</taxon>
        <taxon>Bacillati</taxon>
        <taxon>Bacillota</taxon>
        <taxon>Clostridia</taxon>
        <taxon>Lachnospirales</taxon>
        <taxon>Vallitaleaceae</taxon>
        <taxon>Vallitalea</taxon>
    </lineage>
</organism>
<dbReference type="KEGG" id="vpy:HZI73_05830"/>
<proteinExistence type="predicted"/>
<dbReference type="EMBL" id="CP058649">
    <property type="protein sequence ID" value="QUI21846.1"/>
    <property type="molecule type" value="Genomic_DNA"/>
</dbReference>